<sequence length="507" mass="58581">MELLKDGEKKVLYDYQQRLNQLNEKPEISTNNNSQVHAKYKYSSLLDNNNGRPTYYQQQYQQEYENLQKENRSNSIKLTSSNPLLASNNFDQFLSNSSKKRPLNGQTPSEYVNNCIQKQLEARKDFYNSQDNSLQQSFERPNSKEKQDYIKNGRFKVPSVNLFAQNFEGNLPKNVDLVNKSSNDLYAQEQNNYDLHLKSMQISQQLNQLIQRGVLAEKKREEKTQLFENVIQNSKLEYQQMLSLLEEVEDRNQNKASLNQTNFNEREYSIIKGLQEADKIHEQLNTSKNQLSELDYQPVKVQQSKESMKDIQSVKSQTKLKSTDSKSKLKSKKEKGSPKTKQKKAKQGTLSIIKETESSQQSQSNIKSLNKIKVSQQQQSQSSKILKDINPTSTTNNSQKTKKNTINNENTKPQSVAKLDNQNNQSVNLNQATTHNSEPFKQSIPEKPQQQILQESELIFRGFTAVMKSEQASHNNQAMDFIKQQIIQNQSFRDAALTFVKQYISSK</sequence>
<dbReference type="InParanoid" id="Q23F94"/>
<keyword evidence="1" id="KW-0175">Coiled coil</keyword>
<accession>Q23F94</accession>
<dbReference type="KEGG" id="tet:TTHERM_00382200"/>
<gene>
    <name evidence="3" type="ORF">TTHERM_00382200</name>
</gene>
<feature type="compositionally biased region" description="Basic residues" evidence="2">
    <location>
        <begin position="328"/>
        <end position="346"/>
    </location>
</feature>
<feature type="region of interest" description="Disordered" evidence="2">
    <location>
        <begin position="299"/>
        <end position="422"/>
    </location>
</feature>
<dbReference type="EMBL" id="GG662706">
    <property type="protein sequence ID" value="EAR95259.1"/>
    <property type="molecule type" value="Genomic_DNA"/>
</dbReference>
<evidence type="ECO:0000256" key="1">
    <source>
        <dbReference type="SAM" id="Coils"/>
    </source>
</evidence>
<keyword evidence="4" id="KW-1185">Reference proteome</keyword>
<evidence type="ECO:0000313" key="3">
    <source>
        <dbReference type="EMBL" id="EAR95259.1"/>
    </source>
</evidence>
<dbReference type="RefSeq" id="XP_001015504.1">
    <property type="nucleotide sequence ID" value="XM_001015504.2"/>
</dbReference>
<evidence type="ECO:0000256" key="2">
    <source>
        <dbReference type="SAM" id="MobiDB-lite"/>
    </source>
</evidence>
<dbReference type="GeneID" id="7835562"/>
<evidence type="ECO:0000313" key="4">
    <source>
        <dbReference type="Proteomes" id="UP000009168"/>
    </source>
</evidence>
<feature type="compositionally biased region" description="Polar residues" evidence="2">
    <location>
        <begin position="358"/>
        <end position="368"/>
    </location>
</feature>
<dbReference type="Proteomes" id="UP000009168">
    <property type="component" value="Unassembled WGS sequence"/>
</dbReference>
<protein>
    <submittedName>
        <fullName evidence="3">Uncharacterized protein</fullName>
    </submittedName>
</protein>
<organism evidence="3 4">
    <name type="scientific">Tetrahymena thermophila (strain SB210)</name>
    <dbReference type="NCBI Taxonomy" id="312017"/>
    <lineage>
        <taxon>Eukaryota</taxon>
        <taxon>Sar</taxon>
        <taxon>Alveolata</taxon>
        <taxon>Ciliophora</taxon>
        <taxon>Intramacronucleata</taxon>
        <taxon>Oligohymenophorea</taxon>
        <taxon>Hymenostomatida</taxon>
        <taxon>Tetrahymenina</taxon>
        <taxon>Tetrahymenidae</taxon>
        <taxon>Tetrahymena</taxon>
    </lineage>
</organism>
<feature type="compositionally biased region" description="Low complexity" evidence="2">
    <location>
        <begin position="392"/>
        <end position="412"/>
    </location>
</feature>
<proteinExistence type="predicted"/>
<reference evidence="4" key="1">
    <citation type="journal article" date="2006" name="PLoS Biol.">
        <title>Macronuclear genome sequence of the ciliate Tetrahymena thermophila, a model eukaryote.</title>
        <authorList>
            <person name="Eisen J.A."/>
            <person name="Coyne R.S."/>
            <person name="Wu M."/>
            <person name="Wu D."/>
            <person name="Thiagarajan M."/>
            <person name="Wortman J.R."/>
            <person name="Badger J.H."/>
            <person name="Ren Q."/>
            <person name="Amedeo P."/>
            <person name="Jones K.M."/>
            <person name="Tallon L.J."/>
            <person name="Delcher A.L."/>
            <person name="Salzberg S.L."/>
            <person name="Silva J.C."/>
            <person name="Haas B.J."/>
            <person name="Majoros W.H."/>
            <person name="Farzad M."/>
            <person name="Carlton J.M."/>
            <person name="Smith R.K. Jr."/>
            <person name="Garg J."/>
            <person name="Pearlman R.E."/>
            <person name="Karrer K.M."/>
            <person name="Sun L."/>
            <person name="Manning G."/>
            <person name="Elde N.C."/>
            <person name="Turkewitz A.P."/>
            <person name="Asai D.J."/>
            <person name="Wilkes D.E."/>
            <person name="Wang Y."/>
            <person name="Cai H."/>
            <person name="Collins K."/>
            <person name="Stewart B.A."/>
            <person name="Lee S.R."/>
            <person name="Wilamowska K."/>
            <person name="Weinberg Z."/>
            <person name="Ruzzo W.L."/>
            <person name="Wloga D."/>
            <person name="Gaertig J."/>
            <person name="Frankel J."/>
            <person name="Tsao C.-C."/>
            <person name="Gorovsky M.A."/>
            <person name="Keeling P.J."/>
            <person name="Waller R.F."/>
            <person name="Patron N.J."/>
            <person name="Cherry J.M."/>
            <person name="Stover N.A."/>
            <person name="Krieger C.J."/>
            <person name="del Toro C."/>
            <person name="Ryder H.F."/>
            <person name="Williamson S.C."/>
            <person name="Barbeau R.A."/>
            <person name="Hamilton E.P."/>
            <person name="Orias E."/>
        </authorList>
    </citation>
    <scope>NUCLEOTIDE SEQUENCE [LARGE SCALE GENOMIC DNA]</scope>
    <source>
        <strain evidence="4">SB210</strain>
    </source>
</reference>
<dbReference type="AlphaFoldDB" id="Q23F94"/>
<dbReference type="HOGENOM" id="CLU_538081_0_0_1"/>
<name>Q23F94_TETTS</name>
<feature type="coiled-coil region" evidence="1">
    <location>
        <begin position="231"/>
        <end position="294"/>
    </location>
</feature>